<gene>
    <name evidence="1" type="primary">ycf58</name>
</gene>
<dbReference type="AlphaFoldDB" id="A0A1Z1M0Z7"/>
<accession>A0A1Z1M0Z7</accession>
<keyword evidence="1" id="KW-0150">Chloroplast</keyword>
<dbReference type="RefSeq" id="YP_009391426.1">
    <property type="nucleotide sequence ID" value="NC_035258.1"/>
</dbReference>
<keyword evidence="1" id="KW-0934">Plastid</keyword>
<reference evidence="1" key="1">
    <citation type="journal article" date="2017" name="J. Phycol.">
        <title>Analysis of chloroplast genomes and a supermatrix inform reclassification of the Rhodomelaceae (Rhodophyta).</title>
        <authorList>
            <person name="Diaz-Tapia P."/>
            <person name="Maggs C.A."/>
            <person name="West J.A."/>
            <person name="Verbruggen H."/>
        </authorList>
    </citation>
    <scope>NUCLEOTIDE SEQUENCE</scope>
    <source>
        <strain evidence="1">HV1445</strain>
    </source>
</reference>
<organism evidence="1">
    <name type="scientific">Platysiphonia delicata</name>
    <dbReference type="NCBI Taxonomy" id="2006979"/>
    <lineage>
        <taxon>Eukaryota</taxon>
        <taxon>Rhodophyta</taxon>
        <taxon>Florideophyceae</taxon>
        <taxon>Rhodymeniophycidae</taxon>
        <taxon>Ceramiales</taxon>
        <taxon>Delesseriaceae</taxon>
        <taxon>Platysiphonia</taxon>
    </lineage>
</organism>
<name>A0A1Z1M0Z7_9FLOR</name>
<dbReference type="EMBL" id="MF101409">
    <property type="protein sequence ID" value="ARW59570.1"/>
    <property type="molecule type" value="Genomic_DNA"/>
</dbReference>
<evidence type="ECO:0000313" key="1">
    <source>
        <dbReference type="EMBL" id="ARW59570.1"/>
    </source>
</evidence>
<geneLocation type="chloroplast" evidence="1"/>
<sequence>MKLKPFFKEIIGDWIVQKSIYFVKRRHEKHIKESVRIEHKGGSNLKIKFILKNRYNVLYKLNLYNNEILKENEHLILNYNCVKISKNVFKISFFIKDKNLIYKEYINLINPNLMVSICFVKNHYKYLSIVFNSYVKKIAKL</sequence>
<dbReference type="GeneID" id="33353032"/>
<proteinExistence type="predicted"/>
<protein>
    <submittedName>
        <fullName evidence="1">Uncharacterized protein</fullName>
    </submittedName>
</protein>